<feature type="transmembrane region" description="Helical" evidence="1">
    <location>
        <begin position="33"/>
        <end position="54"/>
    </location>
</feature>
<dbReference type="EMBL" id="JAHRIN010044443">
    <property type="protein sequence ID" value="MEQ2207379.1"/>
    <property type="molecule type" value="Genomic_DNA"/>
</dbReference>
<keyword evidence="1" id="KW-0472">Membrane</keyword>
<comment type="caution">
    <text evidence="2">The sequence shown here is derived from an EMBL/GenBank/DDBJ whole genome shotgun (WGS) entry which is preliminary data.</text>
</comment>
<keyword evidence="1" id="KW-1133">Transmembrane helix</keyword>
<reference evidence="2 3" key="1">
    <citation type="submission" date="2021-06" db="EMBL/GenBank/DDBJ databases">
        <authorList>
            <person name="Palmer J.M."/>
        </authorList>
    </citation>
    <scope>NUCLEOTIDE SEQUENCE [LARGE SCALE GENOMIC DNA]</scope>
    <source>
        <strain evidence="2 3">XC_2019</strain>
        <tissue evidence="2">Muscle</tissue>
    </source>
</reference>
<keyword evidence="3" id="KW-1185">Reference proteome</keyword>
<keyword evidence="1" id="KW-0812">Transmembrane</keyword>
<dbReference type="Proteomes" id="UP001434883">
    <property type="component" value="Unassembled WGS sequence"/>
</dbReference>
<name>A0ABV0RGU5_9TELE</name>
<gene>
    <name evidence="2" type="ORF">XENOCAPTIV_011363</name>
</gene>
<proteinExistence type="predicted"/>
<evidence type="ECO:0000313" key="3">
    <source>
        <dbReference type="Proteomes" id="UP001434883"/>
    </source>
</evidence>
<organism evidence="2 3">
    <name type="scientific">Xenoophorus captivus</name>
    <dbReference type="NCBI Taxonomy" id="1517983"/>
    <lineage>
        <taxon>Eukaryota</taxon>
        <taxon>Metazoa</taxon>
        <taxon>Chordata</taxon>
        <taxon>Craniata</taxon>
        <taxon>Vertebrata</taxon>
        <taxon>Euteleostomi</taxon>
        <taxon>Actinopterygii</taxon>
        <taxon>Neopterygii</taxon>
        <taxon>Teleostei</taxon>
        <taxon>Neoteleostei</taxon>
        <taxon>Acanthomorphata</taxon>
        <taxon>Ovalentaria</taxon>
        <taxon>Atherinomorphae</taxon>
        <taxon>Cyprinodontiformes</taxon>
        <taxon>Goodeidae</taxon>
        <taxon>Xenoophorus</taxon>
    </lineage>
</organism>
<evidence type="ECO:0000256" key="1">
    <source>
        <dbReference type="SAM" id="Phobius"/>
    </source>
</evidence>
<accession>A0ABV0RGU5</accession>
<evidence type="ECO:0000313" key="2">
    <source>
        <dbReference type="EMBL" id="MEQ2207379.1"/>
    </source>
</evidence>
<sequence length="133" mass="14729">MLYPCFQPMAGVPTLSHLCVTLYMLFSSVCSSLVYSALFILSLLMFMAVFLPTLHASTHHAAPACLSAFGSHTKSFHDNSYIRKDLWSAPLIVVLSPDSPTSALDLFSSSRVNISLKALYYLLSKNLFLFKTK</sequence>
<protein>
    <submittedName>
        <fullName evidence="2">Uncharacterized protein</fullName>
    </submittedName>
</protein>